<dbReference type="Gene3D" id="3.20.20.190">
    <property type="entry name" value="Phosphatidylinositol (PI) phosphodiesterase"/>
    <property type="match status" value="1"/>
</dbReference>
<evidence type="ECO:0000256" key="1">
    <source>
        <dbReference type="ARBA" id="ARBA00001316"/>
    </source>
</evidence>
<keyword evidence="4" id="KW-0443">Lipid metabolism</keyword>
<protein>
    <recommendedName>
        <fullName evidence="3">1-phosphatidylinositol phosphodiesterase</fullName>
        <ecNumber evidence="2">4.6.1.13</ecNumber>
    </recommendedName>
    <alternativeName>
        <fullName evidence="5">Phosphatidylinositol diacylglycerol-lyase</fullName>
    </alternativeName>
    <alternativeName>
        <fullName evidence="6">Phosphatidylinositol-specific phospholipase C</fullName>
    </alternativeName>
</protein>
<reference evidence="9 10" key="1">
    <citation type="submission" date="2017-09" db="EMBL/GenBank/DDBJ databases">
        <title>Large-scale bioinformatics analysis of Bacillus genomes uncovers conserved roles of natural products in bacterial physiology.</title>
        <authorList>
            <consortium name="Agbiome Team Llc"/>
            <person name="Bleich R.M."/>
            <person name="Grubbs K.J."/>
            <person name="Santa Maria K.C."/>
            <person name="Allen S.E."/>
            <person name="Farag S."/>
            <person name="Shank E.A."/>
            <person name="Bowers A."/>
        </authorList>
    </citation>
    <scope>NUCLEOTIDE SEQUENCE [LARGE SCALE GENOMIC DNA]</scope>
    <source>
        <strain evidence="9 10">AFS022681</strain>
    </source>
</reference>
<evidence type="ECO:0000256" key="3">
    <source>
        <dbReference type="ARBA" id="ARBA00019758"/>
    </source>
</evidence>
<evidence type="ECO:0000256" key="5">
    <source>
        <dbReference type="ARBA" id="ARBA00030474"/>
    </source>
</evidence>
<dbReference type="PROSITE" id="PS50231">
    <property type="entry name" value="RICIN_B_LECTIN"/>
    <property type="match status" value="1"/>
</dbReference>
<dbReference type="Gene3D" id="2.80.10.50">
    <property type="match status" value="1"/>
</dbReference>
<evidence type="ECO:0000256" key="2">
    <source>
        <dbReference type="ARBA" id="ARBA00012581"/>
    </source>
</evidence>
<dbReference type="AlphaFoldDB" id="A0A2A9A0C8"/>
<dbReference type="EC" id="4.6.1.13" evidence="2"/>
<evidence type="ECO:0000313" key="9">
    <source>
        <dbReference type="EMBL" id="PFE15276.1"/>
    </source>
</evidence>
<dbReference type="InterPro" id="IPR035992">
    <property type="entry name" value="Ricin_B-like_lectins"/>
</dbReference>
<feature type="domain" description="Phosphatidylinositol-specific phospholipase C X" evidence="8">
    <location>
        <begin position="63"/>
        <end position="219"/>
    </location>
</feature>
<dbReference type="CDD" id="cd23445">
    <property type="entry name" value="beta-trefoil_Ricin_HA17-like"/>
    <property type="match status" value="1"/>
</dbReference>
<dbReference type="SMART" id="SM00148">
    <property type="entry name" value="PLCXc"/>
    <property type="match status" value="1"/>
</dbReference>
<comment type="catalytic activity">
    <reaction evidence="1">
        <text>a 1,2-diacyl-sn-glycero-3-phospho-(1D-myo-inositol) = 1D-myo-inositol 1,2-cyclic phosphate + a 1,2-diacyl-sn-glycerol</text>
        <dbReference type="Rhea" id="RHEA:17093"/>
        <dbReference type="ChEBI" id="CHEBI:17815"/>
        <dbReference type="ChEBI" id="CHEBI:57880"/>
        <dbReference type="ChEBI" id="CHEBI:58484"/>
        <dbReference type="EC" id="4.6.1.13"/>
    </reaction>
</comment>
<evidence type="ECO:0000256" key="4">
    <source>
        <dbReference type="ARBA" id="ARBA00022963"/>
    </source>
</evidence>
<dbReference type="Pfam" id="PF14200">
    <property type="entry name" value="RicinB_lectin_2"/>
    <property type="match status" value="1"/>
</dbReference>
<accession>A0A2A9A0C8</accession>
<dbReference type="SUPFAM" id="SSF51695">
    <property type="entry name" value="PLC-like phosphodiesterases"/>
    <property type="match status" value="1"/>
</dbReference>
<feature type="chain" id="PRO_5012540939" description="1-phosphatidylinositol phosphodiesterase" evidence="7">
    <location>
        <begin position="38"/>
        <end position="728"/>
    </location>
</feature>
<evidence type="ECO:0000259" key="8">
    <source>
        <dbReference type="SMART" id="SM00148"/>
    </source>
</evidence>
<gene>
    <name evidence="9" type="ORF">CN307_13070</name>
</gene>
<name>A0A2A9A0C8_BACCE</name>
<dbReference type="GO" id="GO:0004436">
    <property type="term" value="F:phosphatidylinositol diacylglycerol-lyase activity"/>
    <property type="evidence" value="ECO:0007669"/>
    <property type="project" value="UniProtKB-EC"/>
</dbReference>
<feature type="signal peptide" evidence="7">
    <location>
        <begin position="1"/>
        <end position="37"/>
    </location>
</feature>
<dbReference type="EMBL" id="NTRR01000017">
    <property type="protein sequence ID" value="PFE15276.1"/>
    <property type="molecule type" value="Genomic_DNA"/>
</dbReference>
<dbReference type="InterPro" id="IPR000909">
    <property type="entry name" value="PLipase_C_PInositol-sp_X_dom"/>
</dbReference>
<dbReference type="PANTHER" id="PTHR13593:SF113">
    <property type="entry name" value="SI:DKEY-266F7.9"/>
    <property type="match status" value="1"/>
</dbReference>
<evidence type="ECO:0000256" key="6">
    <source>
        <dbReference type="ARBA" id="ARBA00030782"/>
    </source>
</evidence>
<comment type="caution">
    <text evidence="9">The sequence shown here is derived from an EMBL/GenBank/DDBJ whole genome shotgun (WGS) entry which is preliminary data.</text>
</comment>
<organism evidence="9 10">
    <name type="scientific">Bacillus cereus</name>
    <dbReference type="NCBI Taxonomy" id="1396"/>
    <lineage>
        <taxon>Bacteria</taxon>
        <taxon>Bacillati</taxon>
        <taxon>Bacillota</taxon>
        <taxon>Bacilli</taxon>
        <taxon>Bacillales</taxon>
        <taxon>Bacillaceae</taxon>
        <taxon>Bacillus</taxon>
        <taxon>Bacillus cereus group</taxon>
    </lineage>
</organism>
<evidence type="ECO:0000313" key="10">
    <source>
        <dbReference type="Proteomes" id="UP000220032"/>
    </source>
</evidence>
<dbReference type="SUPFAM" id="SSF50370">
    <property type="entry name" value="Ricin B-like lectins"/>
    <property type="match status" value="1"/>
</dbReference>
<keyword evidence="7" id="KW-0732">Signal</keyword>
<dbReference type="GO" id="GO:0016042">
    <property type="term" value="P:lipid catabolic process"/>
    <property type="evidence" value="ECO:0007669"/>
    <property type="project" value="UniProtKB-KW"/>
</dbReference>
<dbReference type="GO" id="GO:0008081">
    <property type="term" value="F:phosphoric diester hydrolase activity"/>
    <property type="evidence" value="ECO:0007669"/>
    <property type="project" value="InterPro"/>
</dbReference>
<dbReference type="Pfam" id="PF00388">
    <property type="entry name" value="PI-PLC-X"/>
    <property type="match status" value="1"/>
</dbReference>
<dbReference type="InterPro" id="IPR000772">
    <property type="entry name" value="Ricin_B_lectin"/>
</dbReference>
<dbReference type="Proteomes" id="UP000220032">
    <property type="component" value="Unassembled WGS sequence"/>
</dbReference>
<dbReference type="RefSeq" id="WP_098342656.1">
    <property type="nucleotide sequence ID" value="NZ_NTRR01000017.1"/>
</dbReference>
<dbReference type="InterPro" id="IPR051057">
    <property type="entry name" value="PI-PLC_domain"/>
</dbReference>
<dbReference type="InterPro" id="IPR017946">
    <property type="entry name" value="PLC-like_Pdiesterase_TIM-brl"/>
</dbReference>
<proteinExistence type="predicted"/>
<evidence type="ECO:0000256" key="7">
    <source>
        <dbReference type="SAM" id="SignalP"/>
    </source>
</evidence>
<dbReference type="CDD" id="cd08586">
    <property type="entry name" value="PI-PLCc_BcPLC_like"/>
    <property type="match status" value="1"/>
</dbReference>
<dbReference type="PROSITE" id="PS50007">
    <property type="entry name" value="PIPLC_X_DOMAIN"/>
    <property type="match status" value="1"/>
</dbReference>
<sequence>MKKIFDFNFPKRIPRKILTALTLFVIMLSAFSIPVSANNEKGYSHDSNIGYSNPNWMSKLPGDKKISELSIPGTHNSMSLHGGGGLYPDDYIKTQTMDLNTQLQSGIRYVDIRLRKETNTRLWAYHGSVNQKADFRDILNTATAFLRANPGETILMGVGNECDGPGIGKCTDENTTKTWAQVFEDGYYNDPSYSNYFWKGTSNNPTLNEVKGKIVIVADFPTDGKRFGIPYGTLTKQNRWDVDDTPDGMYAKWTAVKQHLQNANANNGQAIHLNVISGNGAWKFITQGAAPYFVASGYRGSGTNSSAQMITEHRTDKWPDYPRGYYGQVFYGGTNLLTTEFISRLGLRQVGIIAADFPGKGLIDRVIRLNDRYLSGDVRYITPKGSTGLRVGFGGDAYLRNSYVVYRNGSYMGHVDSGNPYYSYWDQTDVGHDLRFENVALFPGDKIDVYVDNGGNRTLLKSQILAVDEQEGEEVIIPNGKYSIVSALNNSSEVAMHTAGSPFNVVLWGHANRELNGQWNLVYDSNKQAYQIKSAWKIDEALTWTQNSINVYTSPSMGTYDGAYWILKRAGNGYLHIENKASKTVLDVTGGGTANDTNINVWGQVQGAQNQKFKLIQRTEKLEKQIDSLYRPQPGQNNRSSDNFSLEHLANGTRVQVSIEGPGASALNFRVMEDKQGQTDPTIWSNVRHGSIVTLPSSGTARNKLYIANPGGYSGNGTFKVKFHTLQN</sequence>
<dbReference type="PANTHER" id="PTHR13593">
    <property type="match status" value="1"/>
</dbReference>
<keyword evidence="4" id="KW-0442">Lipid degradation</keyword>